<evidence type="ECO:0000256" key="1">
    <source>
        <dbReference type="SAM" id="MobiDB-lite"/>
    </source>
</evidence>
<feature type="compositionally biased region" description="Basic and acidic residues" evidence="1">
    <location>
        <begin position="85"/>
        <end position="101"/>
    </location>
</feature>
<proteinExistence type="predicted"/>
<evidence type="ECO:0000313" key="3">
    <source>
        <dbReference type="Proteomes" id="UP001321473"/>
    </source>
</evidence>
<organism evidence="2 3">
    <name type="scientific">Amblyomma americanum</name>
    <name type="common">Lone star tick</name>
    <dbReference type="NCBI Taxonomy" id="6943"/>
    <lineage>
        <taxon>Eukaryota</taxon>
        <taxon>Metazoa</taxon>
        <taxon>Ecdysozoa</taxon>
        <taxon>Arthropoda</taxon>
        <taxon>Chelicerata</taxon>
        <taxon>Arachnida</taxon>
        <taxon>Acari</taxon>
        <taxon>Parasitiformes</taxon>
        <taxon>Ixodida</taxon>
        <taxon>Ixodoidea</taxon>
        <taxon>Ixodidae</taxon>
        <taxon>Amblyomminae</taxon>
        <taxon>Amblyomma</taxon>
    </lineage>
</organism>
<name>A0AAQ4CX10_AMBAM</name>
<comment type="caution">
    <text evidence="2">The sequence shown here is derived from an EMBL/GenBank/DDBJ whole genome shotgun (WGS) entry which is preliminary data.</text>
</comment>
<evidence type="ECO:0000313" key="2">
    <source>
        <dbReference type="EMBL" id="KAK8754750.1"/>
    </source>
</evidence>
<accession>A0AAQ4CX10</accession>
<dbReference type="Proteomes" id="UP001321473">
    <property type="component" value="Unassembled WGS sequence"/>
</dbReference>
<dbReference type="EMBL" id="JARKHS020036852">
    <property type="protein sequence ID" value="KAK8754750.1"/>
    <property type="molecule type" value="Genomic_DNA"/>
</dbReference>
<reference evidence="2 3" key="1">
    <citation type="journal article" date="2023" name="Arcadia Sci">
        <title>De novo assembly of a long-read Amblyomma americanum tick genome.</title>
        <authorList>
            <person name="Chou S."/>
            <person name="Poskanzer K.E."/>
            <person name="Rollins M."/>
            <person name="Thuy-Boun P.S."/>
        </authorList>
    </citation>
    <scope>NUCLEOTIDE SEQUENCE [LARGE SCALE GENOMIC DNA]</scope>
    <source>
        <strain evidence="2">F_SG_1</strain>
        <tissue evidence="2">Salivary glands</tissue>
    </source>
</reference>
<keyword evidence="3" id="KW-1185">Reference proteome</keyword>
<dbReference type="AlphaFoldDB" id="A0AAQ4CX10"/>
<feature type="compositionally biased region" description="Polar residues" evidence="1">
    <location>
        <begin position="57"/>
        <end position="68"/>
    </location>
</feature>
<feature type="region of interest" description="Disordered" evidence="1">
    <location>
        <begin position="1"/>
        <end position="138"/>
    </location>
</feature>
<protein>
    <submittedName>
        <fullName evidence="2">Uncharacterized protein</fullName>
    </submittedName>
</protein>
<sequence>MDQADKEEAGDGAAVQPAQDAIRPLPPAEEEAQSAPTKEGKTTSFNDYPEKNDEKMTNTSDTATVTKQGTKDVMSSVGATAAKRHHDESGNEIHDTRKEVGGEPPLKTTPTRRSALKPAPKIPPEPRPERKTSALPPT</sequence>
<gene>
    <name evidence="2" type="ORF">V5799_002548</name>
</gene>